<dbReference type="AlphaFoldDB" id="A0A6J6GS56"/>
<feature type="transmembrane region" description="Helical" evidence="1">
    <location>
        <begin position="12"/>
        <end position="34"/>
    </location>
</feature>
<accession>A0A6J6GS56</accession>
<protein>
    <submittedName>
        <fullName evidence="2">Unannotated protein</fullName>
    </submittedName>
</protein>
<dbReference type="EMBL" id="CAEZUP010000014">
    <property type="protein sequence ID" value="CAB4602659.1"/>
    <property type="molecule type" value="Genomic_DNA"/>
</dbReference>
<keyword evidence="1" id="KW-0472">Membrane</keyword>
<evidence type="ECO:0000313" key="2">
    <source>
        <dbReference type="EMBL" id="CAB4602659.1"/>
    </source>
</evidence>
<dbReference type="PROSITE" id="PS51257">
    <property type="entry name" value="PROKAR_LIPOPROTEIN"/>
    <property type="match status" value="1"/>
</dbReference>
<proteinExistence type="predicted"/>
<evidence type="ECO:0000256" key="1">
    <source>
        <dbReference type="SAM" id="Phobius"/>
    </source>
</evidence>
<keyword evidence="1" id="KW-0812">Transmembrane</keyword>
<organism evidence="2">
    <name type="scientific">freshwater metagenome</name>
    <dbReference type="NCBI Taxonomy" id="449393"/>
    <lineage>
        <taxon>unclassified sequences</taxon>
        <taxon>metagenomes</taxon>
        <taxon>ecological metagenomes</taxon>
    </lineage>
</organism>
<keyword evidence="1" id="KW-1133">Transmembrane helix</keyword>
<name>A0A6J6GS56_9ZZZZ</name>
<sequence length="384" mass="41404">MSGQQRLHGIGNLFGTSGVALVAVVVASALLFAGCGSSSGSADRNAADYTNQSDYTTEWQNWLNYQKTMGLDLNEFCAAPKDESGASGFQNVGNIVTCFVLINKAERFSGPNALGSRVPLTINKAACSINKYPCQSMTGYYGEMRSEGQGTTYGVRTLTPDPFTDMGAMQFQPTKIWQGTTNRLWVESDSSPFNLEQTAAQPEFSNPYSAANSGNCNTQGSFIGCSLDAGSWQTDGKEMRPRYTFFTKPMRITINNNTGMSMSLASTPSTGRGFLLDPVAMQNVESIPTGSRAFVGGYRSTNSPDEQSWTASYCIDYKPNGSTAAPVCVPVDITVKVALVDGKWVNQSQCNPQSRSAAVTYKCDVPTMNDSDSDRIVTVNIKNF</sequence>
<gene>
    <name evidence="2" type="ORF">UFOPK1835_00532</name>
</gene>
<reference evidence="2" key="1">
    <citation type="submission" date="2020-05" db="EMBL/GenBank/DDBJ databases">
        <authorList>
            <person name="Chiriac C."/>
            <person name="Salcher M."/>
            <person name="Ghai R."/>
            <person name="Kavagutti S V."/>
        </authorList>
    </citation>
    <scope>NUCLEOTIDE SEQUENCE</scope>
</reference>